<comment type="caution">
    <text evidence="1">The sequence shown here is derived from an EMBL/GenBank/DDBJ whole genome shotgun (WGS) entry which is preliminary data.</text>
</comment>
<evidence type="ECO:0000313" key="2">
    <source>
        <dbReference type="Proteomes" id="UP000224203"/>
    </source>
</evidence>
<dbReference type="EMBL" id="NULI01000164">
    <property type="protein sequence ID" value="PGS69281.1"/>
    <property type="molecule type" value="Genomic_DNA"/>
</dbReference>
<reference evidence="1 2" key="1">
    <citation type="submission" date="2017-09" db="EMBL/GenBank/DDBJ databases">
        <title>Large-scale bioinformatics analysis of Bacillus genomes uncovers conserved roles of natural products in bacterial physiology.</title>
        <authorList>
            <consortium name="Agbiome Team Llc"/>
            <person name="Bleich R.M."/>
            <person name="Grubbs K.J."/>
            <person name="Santa Maria K.C."/>
            <person name="Allen S.E."/>
            <person name="Farag S."/>
            <person name="Shank E.A."/>
            <person name="Bowers A."/>
        </authorList>
    </citation>
    <scope>NUCLEOTIDE SEQUENCE [LARGE SCALE GENOMIC DNA]</scope>
    <source>
        <strain evidence="1 2">AFS041711</strain>
    </source>
</reference>
<feature type="non-terminal residue" evidence="1">
    <location>
        <position position="68"/>
    </location>
</feature>
<organism evidence="1 2">
    <name type="scientific">Bacillus cereus</name>
    <dbReference type="NCBI Taxonomy" id="1396"/>
    <lineage>
        <taxon>Bacteria</taxon>
        <taxon>Bacillati</taxon>
        <taxon>Bacillota</taxon>
        <taxon>Bacilli</taxon>
        <taxon>Bacillales</taxon>
        <taxon>Bacillaceae</taxon>
        <taxon>Bacillus</taxon>
        <taxon>Bacillus cereus group</taxon>
    </lineage>
</organism>
<dbReference type="Proteomes" id="UP000224203">
    <property type="component" value="Unassembled WGS sequence"/>
</dbReference>
<dbReference type="AlphaFoldDB" id="A0A9X7CIU3"/>
<evidence type="ECO:0000313" key="1">
    <source>
        <dbReference type="EMBL" id="PGS69281.1"/>
    </source>
</evidence>
<name>A0A9X7CIU3_BACCE</name>
<accession>A0A9X7CIU3</accession>
<gene>
    <name evidence="1" type="ORF">COC69_25900</name>
</gene>
<protein>
    <submittedName>
        <fullName evidence="1">Uncharacterized protein</fullName>
    </submittedName>
</protein>
<proteinExistence type="predicted"/>
<sequence>MPEKMRKKTGKSQESHMHFMFYNESVNETHRGNGVVCCFLISLNTRVRTIDYSLLTINVSKGPTNEGE</sequence>